<evidence type="ECO:0000313" key="1">
    <source>
        <dbReference type="Ensembl" id="ENSMMOP00000001691.1"/>
    </source>
</evidence>
<dbReference type="Ensembl" id="ENSMMOT00000001723.1">
    <property type="protein sequence ID" value="ENSMMOP00000001691.1"/>
    <property type="gene ID" value="ENSMMOG00000001424.1"/>
</dbReference>
<keyword evidence="2" id="KW-1185">Reference proteome</keyword>
<proteinExistence type="predicted"/>
<protein>
    <submittedName>
        <fullName evidence="1">Uncharacterized protein</fullName>
    </submittedName>
</protein>
<accession>A0A3Q3VKQ2</accession>
<dbReference type="Proteomes" id="UP000261620">
    <property type="component" value="Unplaced"/>
</dbReference>
<organism evidence="1 2">
    <name type="scientific">Mola mola</name>
    <name type="common">Ocean sunfish</name>
    <name type="synonym">Tetraodon mola</name>
    <dbReference type="NCBI Taxonomy" id="94237"/>
    <lineage>
        <taxon>Eukaryota</taxon>
        <taxon>Metazoa</taxon>
        <taxon>Chordata</taxon>
        <taxon>Craniata</taxon>
        <taxon>Vertebrata</taxon>
        <taxon>Euteleostomi</taxon>
        <taxon>Actinopterygii</taxon>
        <taxon>Neopterygii</taxon>
        <taxon>Teleostei</taxon>
        <taxon>Neoteleostei</taxon>
        <taxon>Acanthomorphata</taxon>
        <taxon>Eupercaria</taxon>
        <taxon>Tetraodontiformes</taxon>
        <taxon>Molidae</taxon>
        <taxon>Mola</taxon>
    </lineage>
</organism>
<sequence>MAAWILLPRMGRHVIDVTSTELKDMTVFTVYGYQNMRTQYRNQRVICFLQGRIERPKACRGLLVPAQF</sequence>
<reference evidence="1" key="1">
    <citation type="submission" date="2025-08" db="UniProtKB">
        <authorList>
            <consortium name="Ensembl"/>
        </authorList>
    </citation>
    <scope>IDENTIFICATION</scope>
</reference>
<reference evidence="1" key="2">
    <citation type="submission" date="2025-09" db="UniProtKB">
        <authorList>
            <consortium name="Ensembl"/>
        </authorList>
    </citation>
    <scope>IDENTIFICATION</scope>
</reference>
<dbReference type="AlphaFoldDB" id="A0A3Q3VKQ2"/>
<evidence type="ECO:0000313" key="2">
    <source>
        <dbReference type="Proteomes" id="UP000261620"/>
    </source>
</evidence>
<name>A0A3Q3VKQ2_MOLML</name>